<evidence type="ECO:0000256" key="1">
    <source>
        <dbReference type="SAM" id="MobiDB-lite"/>
    </source>
</evidence>
<reference evidence="3 4" key="1">
    <citation type="journal article" date="2018" name="Mol. Plant">
        <title>The genome of Artemisia annua provides insight into the evolution of Asteraceae family and artemisinin biosynthesis.</title>
        <authorList>
            <person name="Shen Q."/>
            <person name="Zhang L."/>
            <person name="Liao Z."/>
            <person name="Wang S."/>
            <person name="Yan T."/>
            <person name="Shi P."/>
            <person name="Liu M."/>
            <person name="Fu X."/>
            <person name="Pan Q."/>
            <person name="Wang Y."/>
            <person name="Lv Z."/>
            <person name="Lu X."/>
            <person name="Zhang F."/>
            <person name="Jiang W."/>
            <person name="Ma Y."/>
            <person name="Chen M."/>
            <person name="Hao X."/>
            <person name="Li L."/>
            <person name="Tang Y."/>
            <person name="Lv G."/>
            <person name="Zhou Y."/>
            <person name="Sun X."/>
            <person name="Brodelius P.E."/>
            <person name="Rose J.K.C."/>
            <person name="Tang K."/>
        </authorList>
    </citation>
    <scope>NUCLEOTIDE SEQUENCE [LARGE SCALE GENOMIC DNA]</scope>
    <source>
        <strain evidence="4">cv. Huhao1</strain>
        <tissue evidence="3">Leaf</tissue>
    </source>
</reference>
<dbReference type="Proteomes" id="UP000245207">
    <property type="component" value="Unassembled WGS sequence"/>
</dbReference>
<dbReference type="InterPro" id="IPR025558">
    <property type="entry name" value="DUF4283"/>
</dbReference>
<comment type="caution">
    <text evidence="3">The sequence shown here is derived from an EMBL/GenBank/DDBJ whole genome shotgun (WGS) entry which is preliminary data.</text>
</comment>
<proteinExistence type="predicted"/>
<dbReference type="Pfam" id="PF14111">
    <property type="entry name" value="DUF4283"/>
    <property type="match status" value="1"/>
</dbReference>
<dbReference type="InterPro" id="IPR040256">
    <property type="entry name" value="At4g02000-like"/>
</dbReference>
<dbReference type="PANTHER" id="PTHR31286:SF99">
    <property type="entry name" value="DUF4283 DOMAIN-CONTAINING PROTEIN"/>
    <property type="match status" value="1"/>
</dbReference>
<gene>
    <name evidence="3" type="ORF">CTI12_AA085690</name>
</gene>
<name>A0A2U1Q1R9_ARTAN</name>
<protein>
    <submittedName>
        <fullName evidence="3">Zinc knuckle CX2CX4HX4C</fullName>
    </submittedName>
</protein>
<dbReference type="EMBL" id="PKPP01000508">
    <property type="protein sequence ID" value="PWA91915.1"/>
    <property type="molecule type" value="Genomic_DNA"/>
</dbReference>
<feature type="region of interest" description="Disordered" evidence="1">
    <location>
        <begin position="25"/>
        <end position="67"/>
    </location>
</feature>
<feature type="domain" description="DUF4283" evidence="2">
    <location>
        <begin position="108"/>
        <end position="189"/>
    </location>
</feature>
<feature type="compositionally biased region" description="Basic and acidic residues" evidence="1">
    <location>
        <begin position="361"/>
        <end position="375"/>
    </location>
</feature>
<dbReference type="PANTHER" id="PTHR31286">
    <property type="entry name" value="GLYCINE-RICH CELL WALL STRUCTURAL PROTEIN 1.8-LIKE"/>
    <property type="match status" value="1"/>
</dbReference>
<evidence type="ECO:0000259" key="2">
    <source>
        <dbReference type="Pfam" id="PF14111"/>
    </source>
</evidence>
<evidence type="ECO:0000313" key="4">
    <source>
        <dbReference type="Proteomes" id="UP000245207"/>
    </source>
</evidence>
<organism evidence="3 4">
    <name type="scientific">Artemisia annua</name>
    <name type="common">Sweet wormwood</name>
    <dbReference type="NCBI Taxonomy" id="35608"/>
    <lineage>
        <taxon>Eukaryota</taxon>
        <taxon>Viridiplantae</taxon>
        <taxon>Streptophyta</taxon>
        <taxon>Embryophyta</taxon>
        <taxon>Tracheophyta</taxon>
        <taxon>Spermatophyta</taxon>
        <taxon>Magnoliopsida</taxon>
        <taxon>eudicotyledons</taxon>
        <taxon>Gunneridae</taxon>
        <taxon>Pentapetalae</taxon>
        <taxon>asterids</taxon>
        <taxon>campanulids</taxon>
        <taxon>Asterales</taxon>
        <taxon>Asteraceae</taxon>
        <taxon>Asteroideae</taxon>
        <taxon>Anthemideae</taxon>
        <taxon>Artemisiinae</taxon>
        <taxon>Artemisia</taxon>
    </lineage>
</organism>
<evidence type="ECO:0000313" key="3">
    <source>
        <dbReference type="EMBL" id="PWA91915.1"/>
    </source>
</evidence>
<keyword evidence="4" id="KW-1185">Reference proteome</keyword>
<dbReference type="OrthoDB" id="1939300at2759"/>
<accession>A0A2U1Q1R9</accession>
<feature type="region of interest" description="Disordered" evidence="1">
    <location>
        <begin position="319"/>
        <end position="438"/>
    </location>
</feature>
<sequence length="542" mass="60476">MLDSSQGQPNRAIWIKRYSHTRIDSKPIKQLDKNNQVKPVSLDPLVNDSNDPHGASNKSHRSDKVDTNAHGAVGIEKKYMSNFRRLECSKKSNGVDLSVPMKVVEEVNTRFENTLYGYFLGQRLAFPVVDYYVRNTWAKFGIQKVMMNVKGFFFFKFNSKKDVDDVLDNGPWLIRNVPIILKPWTLNTNLLKEDLTNIPVWVKFHDVPLAMFSDDGLSLLATLIGTPKRLDAFTSQMCKESWGRSSFARCMIEVKSDEVLRESLTVEIPLLDGSGSTIEKIRVEYEWKPPRCDKCKIFGHTLIECPKVVVPPAQPTKPVNDGFKTVNNKKKGKQGGPTIPGQGGFTKLVVGKQFQYQPKKTPPEPKKVEVTKKNASDVASSSGTKISTSNQFDALNMEDTDAFGIPSNDTNKDVDSGRTMEVNDDKSTKTGTASQEPLVSNVKEKESVVAPKTSDPCTPPASSTKRVNPFSKVGEIVVSDSEDDVVANQFDESANLFGGGQEFEDDYDDYDYDDYANQVYDLPGNLDAFNAMYGTKLQGLRK</sequence>
<feature type="compositionally biased region" description="Polar residues" evidence="1">
    <location>
        <begin position="377"/>
        <end position="393"/>
    </location>
</feature>
<dbReference type="AlphaFoldDB" id="A0A2U1Q1R9"/>
<feature type="compositionally biased region" description="Basic and acidic residues" evidence="1">
    <location>
        <begin position="410"/>
        <end position="428"/>
    </location>
</feature>
<feature type="compositionally biased region" description="Polar residues" evidence="1">
    <location>
        <begin position="429"/>
        <end position="438"/>
    </location>
</feature>
<dbReference type="STRING" id="35608.A0A2U1Q1R9"/>